<proteinExistence type="predicted"/>
<evidence type="ECO:0000256" key="1">
    <source>
        <dbReference type="SAM" id="Coils"/>
    </source>
</evidence>
<reference evidence="3 4" key="1">
    <citation type="journal article" date="2012" name="J. Bacteriol.">
        <title>Complete Genome Sequence of Mycobacterium vaccae Type Strain ATCC 25954.</title>
        <authorList>
            <person name="Ho Y.S."/>
            <person name="Adroub S.A."/>
            <person name="Abadi M."/>
            <person name="Al Alwan B."/>
            <person name="Alkhateeb R."/>
            <person name="Gao G."/>
            <person name="Ragab A."/>
            <person name="Ali S."/>
            <person name="van Soolingen D."/>
            <person name="Bitter W."/>
            <person name="Pain A."/>
            <person name="Abdallah A.M."/>
        </authorList>
    </citation>
    <scope>NUCLEOTIDE SEQUENCE [LARGE SCALE GENOMIC DNA]</scope>
    <source>
        <strain evidence="3 4">ATCC 25954</strain>
    </source>
</reference>
<dbReference type="InterPro" id="IPR032710">
    <property type="entry name" value="NTF2-like_dom_sf"/>
</dbReference>
<dbReference type="InterPro" id="IPR037401">
    <property type="entry name" value="SnoaL-like"/>
</dbReference>
<dbReference type="HOGENOM" id="CLU_128158_0_0_11"/>
<comment type="caution">
    <text evidence="3">The sequence shown here is derived from an EMBL/GenBank/DDBJ whole genome shotgun (WGS) entry which is preliminary data.</text>
</comment>
<evidence type="ECO:0000313" key="3">
    <source>
        <dbReference type="EMBL" id="EJZ08959.1"/>
    </source>
</evidence>
<sequence length="183" mass="19899">MADHEALEVRLQQLEERLRAVEDEREIARLIATYGPAVDAADAAGAAALWSADGVYDVEGWRMTGREDVEAMVRSPGHRRLVQNGCCHFLGPAAVTVRGDDAVAVCESLVVLRAADGYPERETSATESGLPAPGYVLWRAAANHFRLRRVEGRWQIAVRTSRLLDGNPEAHDLLTAGVAGRTD</sequence>
<dbReference type="RefSeq" id="WP_003929074.1">
    <property type="nucleotide sequence ID" value="NZ_JH814685.1"/>
</dbReference>
<keyword evidence="1" id="KW-0175">Coiled coil</keyword>
<dbReference type="Proteomes" id="UP000006072">
    <property type="component" value="Unassembled WGS sequence"/>
</dbReference>
<dbReference type="Pfam" id="PF13577">
    <property type="entry name" value="SnoaL_4"/>
    <property type="match status" value="1"/>
</dbReference>
<dbReference type="Gene3D" id="3.10.450.50">
    <property type="match status" value="1"/>
</dbReference>
<dbReference type="EMBL" id="ALQA01000026">
    <property type="protein sequence ID" value="EJZ08959.1"/>
    <property type="molecule type" value="Genomic_DNA"/>
</dbReference>
<evidence type="ECO:0000259" key="2">
    <source>
        <dbReference type="Pfam" id="PF13577"/>
    </source>
</evidence>
<feature type="domain" description="SnoaL-like" evidence="2">
    <location>
        <begin position="20"/>
        <end position="160"/>
    </location>
</feature>
<gene>
    <name evidence="3" type="ORF">MVAC_13733</name>
</gene>
<feature type="coiled-coil region" evidence="1">
    <location>
        <begin position="4"/>
        <end position="31"/>
    </location>
</feature>
<protein>
    <recommendedName>
        <fullName evidence="2">SnoaL-like domain-containing protein</fullName>
    </recommendedName>
</protein>
<dbReference type="PATRIC" id="fig|1194972.3.peg.2743"/>
<dbReference type="AlphaFoldDB" id="K0VD35"/>
<name>K0VD35_MYCVA</name>
<dbReference type="SUPFAM" id="SSF54427">
    <property type="entry name" value="NTF2-like"/>
    <property type="match status" value="1"/>
</dbReference>
<keyword evidence="4" id="KW-1185">Reference proteome</keyword>
<dbReference type="eggNOG" id="COG4319">
    <property type="taxonomic scope" value="Bacteria"/>
</dbReference>
<evidence type="ECO:0000313" key="4">
    <source>
        <dbReference type="Proteomes" id="UP000006072"/>
    </source>
</evidence>
<organism evidence="3 4">
    <name type="scientific">Mycolicibacterium vaccae ATCC 25954</name>
    <dbReference type="NCBI Taxonomy" id="1194972"/>
    <lineage>
        <taxon>Bacteria</taxon>
        <taxon>Bacillati</taxon>
        <taxon>Actinomycetota</taxon>
        <taxon>Actinomycetes</taxon>
        <taxon>Mycobacteriales</taxon>
        <taxon>Mycobacteriaceae</taxon>
        <taxon>Mycolicibacterium</taxon>
    </lineage>
</organism>
<accession>K0VD35</accession>